<protein>
    <submittedName>
        <fullName evidence="2">Putative RDD family membrane protein YckC</fullName>
    </submittedName>
</protein>
<dbReference type="AlphaFoldDB" id="A0A7W3PKX6"/>
<evidence type="ECO:0000256" key="1">
    <source>
        <dbReference type="SAM" id="Phobius"/>
    </source>
</evidence>
<sequence>MLRKATRWIWLLIPVAVGAGIFLVAWSPDPASAALDLVWVAAVVGLLTYLSVSSRRKDRKDDEHPDA</sequence>
<feature type="transmembrane region" description="Helical" evidence="1">
    <location>
        <begin position="7"/>
        <end position="27"/>
    </location>
</feature>
<feature type="transmembrane region" description="Helical" evidence="1">
    <location>
        <begin position="33"/>
        <end position="52"/>
    </location>
</feature>
<keyword evidence="1" id="KW-0472">Membrane</keyword>
<keyword evidence="1" id="KW-1133">Transmembrane helix</keyword>
<name>A0A7W3PKX6_9MICO</name>
<dbReference type="Proteomes" id="UP000526083">
    <property type="component" value="Unassembled WGS sequence"/>
</dbReference>
<dbReference type="EMBL" id="JACGWY010000001">
    <property type="protein sequence ID" value="MBA8815593.1"/>
    <property type="molecule type" value="Genomic_DNA"/>
</dbReference>
<evidence type="ECO:0000313" key="3">
    <source>
        <dbReference type="Proteomes" id="UP000526083"/>
    </source>
</evidence>
<reference evidence="2 3" key="1">
    <citation type="submission" date="2020-07" db="EMBL/GenBank/DDBJ databases">
        <title>Sequencing the genomes of 1000 actinobacteria strains.</title>
        <authorList>
            <person name="Klenk H.-P."/>
        </authorList>
    </citation>
    <scope>NUCLEOTIDE SEQUENCE [LARGE SCALE GENOMIC DNA]</scope>
    <source>
        <strain evidence="2 3">DSM 27576</strain>
    </source>
</reference>
<keyword evidence="3" id="KW-1185">Reference proteome</keyword>
<keyword evidence="1" id="KW-0812">Transmembrane</keyword>
<comment type="caution">
    <text evidence="2">The sequence shown here is derived from an EMBL/GenBank/DDBJ whole genome shotgun (WGS) entry which is preliminary data.</text>
</comment>
<evidence type="ECO:0000313" key="2">
    <source>
        <dbReference type="EMBL" id="MBA8815593.1"/>
    </source>
</evidence>
<gene>
    <name evidence="2" type="ORF">FHX48_000645</name>
</gene>
<organism evidence="2 3">
    <name type="scientific">Microbacterium halimionae</name>
    <dbReference type="NCBI Taxonomy" id="1526413"/>
    <lineage>
        <taxon>Bacteria</taxon>
        <taxon>Bacillati</taxon>
        <taxon>Actinomycetota</taxon>
        <taxon>Actinomycetes</taxon>
        <taxon>Micrococcales</taxon>
        <taxon>Microbacteriaceae</taxon>
        <taxon>Microbacterium</taxon>
    </lineage>
</organism>
<accession>A0A7W3PKX6</accession>
<proteinExistence type="predicted"/>